<gene>
    <name evidence="3" type="ORF">D9615_005925</name>
</gene>
<feature type="domain" description="Protein kinase" evidence="2">
    <location>
        <begin position="348"/>
        <end position="452"/>
    </location>
</feature>
<keyword evidence="1" id="KW-0547">Nucleotide-binding</keyword>
<dbReference type="AlphaFoldDB" id="A0A8H5M3B2"/>
<name>A0A8H5M3B2_9AGAR</name>
<organism evidence="3 4">
    <name type="scientific">Tricholomella constricta</name>
    <dbReference type="NCBI Taxonomy" id="117010"/>
    <lineage>
        <taxon>Eukaryota</taxon>
        <taxon>Fungi</taxon>
        <taxon>Dikarya</taxon>
        <taxon>Basidiomycota</taxon>
        <taxon>Agaricomycotina</taxon>
        <taxon>Agaricomycetes</taxon>
        <taxon>Agaricomycetidae</taxon>
        <taxon>Agaricales</taxon>
        <taxon>Tricholomatineae</taxon>
        <taxon>Lyophyllaceae</taxon>
        <taxon>Tricholomella</taxon>
    </lineage>
</organism>
<dbReference type="SUPFAM" id="SSF56112">
    <property type="entry name" value="Protein kinase-like (PK-like)"/>
    <property type="match status" value="1"/>
</dbReference>
<accession>A0A8H5M3B2</accession>
<dbReference type="GO" id="GO:0004672">
    <property type="term" value="F:protein kinase activity"/>
    <property type="evidence" value="ECO:0007669"/>
    <property type="project" value="InterPro"/>
</dbReference>
<evidence type="ECO:0000256" key="1">
    <source>
        <dbReference type="PROSITE-ProRule" id="PRU10141"/>
    </source>
</evidence>
<dbReference type="GO" id="GO:0005524">
    <property type="term" value="F:ATP binding"/>
    <property type="evidence" value="ECO:0007669"/>
    <property type="project" value="UniProtKB-UniRule"/>
</dbReference>
<dbReference type="EMBL" id="JAACJP010000017">
    <property type="protein sequence ID" value="KAF5379222.1"/>
    <property type="molecule type" value="Genomic_DNA"/>
</dbReference>
<proteinExistence type="predicted"/>
<dbReference type="InterPro" id="IPR011009">
    <property type="entry name" value="Kinase-like_dom_sf"/>
</dbReference>
<sequence length="452" mass="50871">MSNLHDFLVKHAKFPFPQPDEDRSIDATDISLIEVGLLEREWKPNHAVRDNTLVQKLCSTLENILGDTFLAADAENQLLARFLPRIQRSARGREDLDWRDNPSERTSQKLLDKGVLEAIADCLWEYGAYDFLAAAENVADRGSSKVDYVVQVDGEDKALVEAKSPSVMKKVGESLPPRGVELTWARGQSLVRRILAKAALYLGLRRMEWLFLTCHNYWIVCRLVRDDDHPFLAYSPIISIEDSSVPFQALLGAILSIVKTVSVEPSEFSPDMELDTIVEEQDEGPLPEDDIDNGTAYSVSSEEEMSGLMVTSSSQNSPESFQVWMHLRPFSDNMLALPQCATNGKRRLWLTRFVGSGSTGNVWQCRFDDSVDLFIAKVVEVLRPADADNRKRLHNEFDVYLTLEKAYQSGQLRDHIAPRCYGAFEGDGVDVLILDLCDGVLNEWGELSDPEK</sequence>
<reference evidence="3 4" key="1">
    <citation type="journal article" date="2020" name="ISME J.">
        <title>Uncovering the hidden diversity of litter-decomposition mechanisms in mushroom-forming fungi.</title>
        <authorList>
            <person name="Floudas D."/>
            <person name="Bentzer J."/>
            <person name="Ahren D."/>
            <person name="Johansson T."/>
            <person name="Persson P."/>
            <person name="Tunlid A."/>
        </authorList>
    </citation>
    <scope>NUCLEOTIDE SEQUENCE [LARGE SCALE GENOMIC DNA]</scope>
    <source>
        <strain evidence="3 4">CBS 661.87</strain>
    </source>
</reference>
<protein>
    <recommendedName>
        <fullName evidence="2">Protein kinase domain-containing protein</fullName>
    </recommendedName>
</protein>
<evidence type="ECO:0000313" key="3">
    <source>
        <dbReference type="EMBL" id="KAF5379222.1"/>
    </source>
</evidence>
<dbReference type="OrthoDB" id="427969at2759"/>
<keyword evidence="1" id="KW-0067">ATP-binding</keyword>
<feature type="binding site" evidence="1">
    <location>
        <position position="377"/>
    </location>
    <ligand>
        <name>ATP</name>
        <dbReference type="ChEBI" id="CHEBI:30616"/>
    </ligand>
</feature>
<keyword evidence="4" id="KW-1185">Reference proteome</keyword>
<dbReference type="InterPro" id="IPR017441">
    <property type="entry name" value="Protein_kinase_ATP_BS"/>
</dbReference>
<dbReference type="Proteomes" id="UP000565441">
    <property type="component" value="Unassembled WGS sequence"/>
</dbReference>
<evidence type="ECO:0000259" key="2">
    <source>
        <dbReference type="PROSITE" id="PS50011"/>
    </source>
</evidence>
<comment type="caution">
    <text evidence="3">The sequence shown here is derived from an EMBL/GenBank/DDBJ whole genome shotgun (WGS) entry which is preliminary data.</text>
</comment>
<dbReference type="PROSITE" id="PS00107">
    <property type="entry name" value="PROTEIN_KINASE_ATP"/>
    <property type="match status" value="1"/>
</dbReference>
<dbReference type="InterPro" id="IPR000719">
    <property type="entry name" value="Prot_kinase_dom"/>
</dbReference>
<dbReference type="PROSITE" id="PS50011">
    <property type="entry name" value="PROTEIN_KINASE_DOM"/>
    <property type="match status" value="1"/>
</dbReference>
<evidence type="ECO:0000313" key="4">
    <source>
        <dbReference type="Proteomes" id="UP000565441"/>
    </source>
</evidence>